<evidence type="ECO:0000313" key="2">
    <source>
        <dbReference type="Proteomes" id="UP001338125"/>
    </source>
</evidence>
<gene>
    <name evidence="1" type="ORF">PT974_09703</name>
</gene>
<sequence>MGISKLENFFIDAEYTKRTTEWARHVRDHQEDYADCRIASFTRFKNLRSEWNHEYVQFVVEDATTEKRTSVCAQRVLDEWGDYVTLGTVGETETGSKDETGIPLPLTSLLFGGPSGKDNEQRPHVLLLTEILSATTVTCGKHSVFDTNSFWFSITSYDALKRYTGKWAQEKVWRWFDAGGASSEGFRDAIGLGWTTIFKWGYVGADGSPQLFGAPLVVEVEDDDGGVIIDKLKKATGIAFVLERDDNMNEYVGALKDRCIDLDKAEVQKHLQAMQEKDAKVDVYDNLIINTELQKCFAQEVLSDSDAPKHLEYYQKIQVPLDMDWGESKEALRAELEAMTIRALHVTVGSILAQVNT</sequence>
<dbReference type="EMBL" id="JAVFKD010000014">
    <property type="protein sequence ID" value="KAK5991421.1"/>
    <property type="molecule type" value="Genomic_DNA"/>
</dbReference>
<comment type="caution">
    <text evidence="1">The sequence shown here is derived from an EMBL/GenBank/DDBJ whole genome shotgun (WGS) entry which is preliminary data.</text>
</comment>
<keyword evidence="2" id="KW-1185">Reference proteome</keyword>
<dbReference type="Proteomes" id="UP001338125">
    <property type="component" value="Unassembled WGS sequence"/>
</dbReference>
<accession>A0ABR0SH01</accession>
<evidence type="ECO:0000313" key="1">
    <source>
        <dbReference type="EMBL" id="KAK5991421.1"/>
    </source>
</evidence>
<reference evidence="1 2" key="1">
    <citation type="submission" date="2024-01" db="EMBL/GenBank/DDBJ databases">
        <title>Complete genome of Cladobotryum mycophilum ATHUM6906.</title>
        <authorList>
            <person name="Christinaki A.C."/>
            <person name="Myridakis A.I."/>
            <person name="Kouvelis V.N."/>
        </authorList>
    </citation>
    <scope>NUCLEOTIDE SEQUENCE [LARGE SCALE GENOMIC DNA]</scope>
    <source>
        <strain evidence="1 2">ATHUM6906</strain>
    </source>
</reference>
<organism evidence="1 2">
    <name type="scientific">Cladobotryum mycophilum</name>
    <dbReference type="NCBI Taxonomy" id="491253"/>
    <lineage>
        <taxon>Eukaryota</taxon>
        <taxon>Fungi</taxon>
        <taxon>Dikarya</taxon>
        <taxon>Ascomycota</taxon>
        <taxon>Pezizomycotina</taxon>
        <taxon>Sordariomycetes</taxon>
        <taxon>Hypocreomycetidae</taxon>
        <taxon>Hypocreales</taxon>
        <taxon>Hypocreaceae</taxon>
        <taxon>Cladobotryum</taxon>
    </lineage>
</organism>
<protein>
    <submittedName>
        <fullName evidence="1">Uncharacterized protein</fullName>
    </submittedName>
</protein>
<proteinExistence type="predicted"/>
<name>A0ABR0SH01_9HYPO</name>